<keyword evidence="3" id="KW-1185">Reference proteome</keyword>
<evidence type="ECO:0000313" key="3">
    <source>
        <dbReference type="Proteomes" id="UP000005408"/>
    </source>
</evidence>
<dbReference type="InterPro" id="IPR012338">
    <property type="entry name" value="Beta-lactam/transpept-like"/>
</dbReference>
<organism evidence="2 3">
    <name type="scientific">Magallana gigas</name>
    <name type="common">Pacific oyster</name>
    <name type="synonym">Crassostrea gigas</name>
    <dbReference type="NCBI Taxonomy" id="29159"/>
    <lineage>
        <taxon>Eukaryota</taxon>
        <taxon>Metazoa</taxon>
        <taxon>Spiralia</taxon>
        <taxon>Lophotrochozoa</taxon>
        <taxon>Mollusca</taxon>
        <taxon>Bivalvia</taxon>
        <taxon>Autobranchia</taxon>
        <taxon>Pteriomorphia</taxon>
        <taxon>Ostreida</taxon>
        <taxon>Ostreoidea</taxon>
        <taxon>Ostreidae</taxon>
        <taxon>Magallana</taxon>
    </lineage>
</organism>
<dbReference type="EnsemblMetazoa" id="G11997.6">
    <property type="protein sequence ID" value="G11997.6:cds"/>
    <property type="gene ID" value="G11997"/>
</dbReference>
<dbReference type="Gene3D" id="2.40.128.600">
    <property type="match status" value="1"/>
</dbReference>
<dbReference type="AlphaFoldDB" id="A0A8W8I179"/>
<dbReference type="InterPro" id="IPR001466">
    <property type="entry name" value="Beta-lactam-related"/>
</dbReference>
<sequence length="510" mass="57614">MYIRTTINNAFMNCRSMVNPGLAVSVVKDGKVVFTHALGVKNRNVPSMPVTTNTMFGIGALSQAFANVLTLATMNRSEKLRQKGVDTTLRDLFNHKALFKHSYLRSRYATLLDLMTHRMGFENHKYLRLDNSTTPDQLMVRVHQIDPKGRFRDSYYYNDLMYGIIAKLTEDISGSQWETLVTAEILNRLGMTSTSFFTSPAFNPFLQDVAQGYVKDNAALYPVSYEFLKEWTRFCGDSCVLSSANDMARFMVFLLGNGTAPGSMIPLVSDDEFSNMFKPWNRLQSPSIEEYFSKAQGVPVSRTHSGVALGFKTGQYRGWNILEQTGDLFGYSTMMTLFPQTKLGIFIAMTGEDDKDFFRTTLSSYIADIYHKETPWLNSTLLCAFPLPWKAAPVPKPEPVITEVPLTRPISDFVGQYVNNLYGTVYVVDNMGQLELHYGFVKFILKRKESSKPRFYMIPTGAAEHLIDIDTLKFSEQRITNLIDGVNIDKFEDSDFKKVGVPAPPSVPTI</sequence>
<evidence type="ECO:0000313" key="2">
    <source>
        <dbReference type="EnsemblMetazoa" id="G11997.6:cds"/>
    </source>
</evidence>
<dbReference type="PANTHER" id="PTHR46825">
    <property type="entry name" value="D-ALANYL-D-ALANINE-CARBOXYPEPTIDASE/ENDOPEPTIDASE AMPH"/>
    <property type="match status" value="1"/>
</dbReference>
<dbReference type="SUPFAM" id="SSF56601">
    <property type="entry name" value="beta-lactamase/transpeptidase-like"/>
    <property type="match status" value="1"/>
</dbReference>
<feature type="domain" description="Beta-lactamase-related" evidence="1">
    <location>
        <begin position="20"/>
        <end position="356"/>
    </location>
</feature>
<reference evidence="2" key="1">
    <citation type="submission" date="2022-08" db="UniProtKB">
        <authorList>
            <consortium name="EnsemblMetazoa"/>
        </authorList>
    </citation>
    <scope>IDENTIFICATION</scope>
    <source>
        <strain evidence="2">05x7-T-G4-1.051#20</strain>
    </source>
</reference>
<dbReference type="InterPro" id="IPR050491">
    <property type="entry name" value="AmpC-like"/>
</dbReference>
<dbReference type="PANTHER" id="PTHR46825:SF15">
    <property type="entry name" value="BETA-LACTAMASE-RELATED DOMAIN-CONTAINING PROTEIN"/>
    <property type="match status" value="1"/>
</dbReference>
<dbReference type="Pfam" id="PF00144">
    <property type="entry name" value="Beta-lactamase"/>
    <property type="match status" value="1"/>
</dbReference>
<evidence type="ECO:0000259" key="1">
    <source>
        <dbReference type="Pfam" id="PF00144"/>
    </source>
</evidence>
<protein>
    <recommendedName>
        <fullName evidence="1">Beta-lactamase-related domain-containing protein</fullName>
    </recommendedName>
</protein>
<dbReference type="Gene3D" id="3.40.710.10">
    <property type="entry name" value="DD-peptidase/beta-lactamase superfamily"/>
    <property type="match status" value="1"/>
</dbReference>
<accession>A0A8W8I179</accession>
<dbReference type="Proteomes" id="UP000005408">
    <property type="component" value="Unassembled WGS sequence"/>
</dbReference>
<name>A0A8W8I179_MAGGI</name>
<proteinExistence type="predicted"/>